<keyword evidence="8" id="KW-0998">Cell outer membrane</keyword>
<keyword evidence="5 10" id="KW-0732">Signal</keyword>
<keyword evidence="4" id="KW-1134">Transmembrane beta strand</keyword>
<protein>
    <submittedName>
        <fullName evidence="13">General secretion pathway protein D</fullName>
    </submittedName>
</protein>
<evidence type="ECO:0000256" key="7">
    <source>
        <dbReference type="ARBA" id="ARBA00023136"/>
    </source>
</evidence>
<dbReference type="OrthoDB" id="9775455at2"/>
<feature type="signal peptide" evidence="10">
    <location>
        <begin position="1"/>
        <end position="27"/>
    </location>
</feature>
<dbReference type="Pfam" id="PF03958">
    <property type="entry name" value="Secretin_N"/>
    <property type="match status" value="1"/>
</dbReference>
<dbReference type="EMBL" id="FMXO01000016">
    <property type="protein sequence ID" value="SDB53973.1"/>
    <property type="molecule type" value="Genomic_DNA"/>
</dbReference>
<proteinExistence type="inferred from homology"/>
<dbReference type="NCBIfam" id="TIGR02517">
    <property type="entry name" value="type_II_gspD"/>
    <property type="match status" value="1"/>
</dbReference>
<dbReference type="InterPro" id="IPR050810">
    <property type="entry name" value="Bact_Secretion_Sys_Channel"/>
</dbReference>
<keyword evidence="6" id="KW-0653">Protein transport</keyword>
<dbReference type="PANTHER" id="PTHR30332:SF24">
    <property type="entry name" value="SECRETIN GSPD-RELATED"/>
    <property type="match status" value="1"/>
</dbReference>
<evidence type="ECO:0000256" key="2">
    <source>
        <dbReference type="ARBA" id="ARBA00006980"/>
    </source>
</evidence>
<keyword evidence="14" id="KW-1185">Reference proteome</keyword>
<dbReference type="InterPro" id="IPR038591">
    <property type="entry name" value="NolW-like_sf"/>
</dbReference>
<dbReference type="InterPro" id="IPR004846">
    <property type="entry name" value="T2SS/T3SS_dom"/>
</dbReference>
<comment type="subcellular location">
    <subcellularLocation>
        <location evidence="1 9">Cell outer membrane</location>
    </subcellularLocation>
</comment>
<evidence type="ECO:0000256" key="5">
    <source>
        <dbReference type="ARBA" id="ARBA00022729"/>
    </source>
</evidence>
<evidence type="ECO:0000256" key="4">
    <source>
        <dbReference type="ARBA" id="ARBA00022452"/>
    </source>
</evidence>
<gene>
    <name evidence="13" type="ORF">SAMN05660653_02692</name>
</gene>
<feature type="chain" id="PRO_5011608549" evidence="10">
    <location>
        <begin position="28"/>
        <end position="656"/>
    </location>
</feature>
<accession>A0A1G6E9A3</accession>
<keyword evidence="4" id="KW-0812">Transmembrane</keyword>
<keyword evidence="3 9" id="KW-0813">Transport</keyword>
<dbReference type="GO" id="GO:0015628">
    <property type="term" value="P:protein secretion by the type II secretion system"/>
    <property type="evidence" value="ECO:0007669"/>
    <property type="project" value="InterPro"/>
</dbReference>
<evidence type="ECO:0000256" key="8">
    <source>
        <dbReference type="ARBA" id="ARBA00023237"/>
    </source>
</evidence>
<dbReference type="GO" id="GO:0009279">
    <property type="term" value="C:cell outer membrane"/>
    <property type="evidence" value="ECO:0007669"/>
    <property type="project" value="UniProtKB-SubCell"/>
</dbReference>
<dbReference type="Proteomes" id="UP000198771">
    <property type="component" value="Unassembled WGS sequence"/>
</dbReference>
<feature type="domain" description="NolW-like" evidence="12">
    <location>
        <begin position="278"/>
        <end position="348"/>
    </location>
</feature>
<evidence type="ECO:0000259" key="11">
    <source>
        <dbReference type="Pfam" id="PF00263"/>
    </source>
</evidence>
<dbReference type="InterPro" id="IPR001775">
    <property type="entry name" value="GspD/PilQ"/>
</dbReference>
<evidence type="ECO:0000256" key="6">
    <source>
        <dbReference type="ARBA" id="ARBA00022927"/>
    </source>
</evidence>
<dbReference type="AlphaFoldDB" id="A0A1G6E9A3"/>
<dbReference type="Gene3D" id="3.30.1370.120">
    <property type="match status" value="3"/>
</dbReference>
<evidence type="ECO:0000313" key="13">
    <source>
        <dbReference type="EMBL" id="SDB53973.1"/>
    </source>
</evidence>
<dbReference type="PRINTS" id="PR00811">
    <property type="entry name" value="BCTERIALGSPD"/>
</dbReference>
<evidence type="ECO:0000256" key="3">
    <source>
        <dbReference type="ARBA" id="ARBA00022448"/>
    </source>
</evidence>
<dbReference type="RefSeq" id="WP_161946339.1">
    <property type="nucleotide sequence ID" value="NZ_FMXO01000016.1"/>
</dbReference>
<evidence type="ECO:0000256" key="10">
    <source>
        <dbReference type="SAM" id="SignalP"/>
    </source>
</evidence>
<dbReference type="PANTHER" id="PTHR30332">
    <property type="entry name" value="PROBABLE GENERAL SECRETION PATHWAY PROTEIN D"/>
    <property type="match status" value="1"/>
</dbReference>
<evidence type="ECO:0000313" key="14">
    <source>
        <dbReference type="Proteomes" id="UP000198771"/>
    </source>
</evidence>
<dbReference type="STRING" id="617002.SAMN05660653_02692"/>
<organism evidence="13 14">
    <name type="scientific">Desulfonatronum thiosulfatophilum</name>
    <dbReference type="NCBI Taxonomy" id="617002"/>
    <lineage>
        <taxon>Bacteria</taxon>
        <taxon>Pseudomonadati</taxon>
        <taxon>Thermodesulfobacteriota</taxon>
        <taxon>Desulfovibrionia</taxon>
        <taxon>Desulfovibrionales</taxon>
        <taxon>Desulfonatronaceae</taxon>
        <taxon>Desulfonatronum</taxon>
    </lineage>
</organism>
<feature type="domain" description="Type II/III secretion system secretin-like" evidence="11">
    <location>
        <begin position="445"/>
        <end position="606"/>
    </location>
</feature>
<reference evidence="13 14" key="1">
    <citation type="submission" date="2016-10" db="EMBL/GenBank/DDBJ databases">
        <authorList>
            <person name="de Groot N.N."/>
        </authorList>
    </citation>
    <scope>NUCLEOTIDE SEQUENCE [LARGE SCALE GENOMIC DNA]</scope>
    <source>
        <strain evidence="13 14">ASO4-2</strain>
    </source>
</reference>
<comment type="similarity">
    <text evidence="2">Belongs to the bacterial secretin family. GSP D subfamily.</text>
</comment>
<sequence>MLTIGAWSRVLCLIVCLAVFPSGLTHAQDRENITGQRMTANLEGITLRDFILFVGQFTGRNIVFREDQIPPIKVSLHSQGPMTELELLAVLERVLASNNLDLVAQGDLYYILQGNLAGEILDPLRAPLDPGEEGELLTTVLRLDPRASGKQVTELLQPFASRFGMVMEIPQARALLLRDTRARVRKMQEVLDAVLAMGGRWNLELLPLHQAQAGETAQKIAQLYEELFSRGHLAETPVILAVEWSNSLLVAGSDEQLEAVRGLLLNLDQIVDSSADMSMYALKNAKAASAAEVLRSLLQGEQAGGGEGRPGRSVVVAADPETNSVLVLAEPRVQRQVESIVAHLDRGLDQVFVEALIVETSLTNSQELGVEWIVGGGGSDGIITGGFLGPSPSSLPPLMTQPLPGATGGPGVPVVPGGFTVGALGNVITFAGRQFSTLGALVSFMKTAHDFNILSTPQIMTLDNAEAEIFVGENRAYMVSEKLDAQNNPIQTFEYRDVGIRLKVTPHINAESSMIRMQVEQEVRNVIATDAANVRPTTRSRTTRTNVQIPDGFTMVISGLMQNDFAQDRRAMPGLSRIPVLGWLFRREGVSAEKRTLMVFLTARIINTMEQAEELTRNRMEGIRDAQIKSQELLQREFWRGGVQHEPDLPEYPAPR</sequence>
<name>A0A1G6E9A3_9BACT</name>
<keyword evidence="7" id="KW-0472">Membrane</keyword>
<evidence type="ECO:0000256" key="9">
    <source>
        <dbReference type="RuleBase" id="RU004004"/>
    </source>
</evidence>
<dbReference type="InterPro" id="IPR013356">
    <property type="entry name" value="T2SS_GspD"/>
</dbReference>
<dbReference type="GO" id="GO:0015627">
    <property type="term" value="C:type II protein secretion system complex"/>
    <property type="evidence" value="ECO:0007669"/>
    <property type="project" value="InterPro"/>
</dbReference>
<dbReference type="InterPro" id="IPR005644">
    <property type="entry name" value="NolW-like"/>
</dbReference>
<evidence type="ECO:0000259" key="12">
    <source>
        <dbReference type="Pfam" id="PF03958"/>
    </source>
</evidence>
<evidence type="ECO:0000256" key="1">
    <source>
        <dbReference type="ARBA" id="ARBA00004442"/>
    </source>
</evidence>
<dbReference type="Pfam" id="PF00263">
    <property type="entry name" value="Secretin"/>
    <property type="match status" value="1"/>
</dbReference>